<keyword evidence="7 12" id="KW-0798">TonB box</keyword>
<evidence type="ECO:0000256" key="4">
    <source>
        <dbReference type="ARBA" id="ARBA00022452"/>
    </source>
</evidence>
<dbReference type="Pfam" id="PF00593">
    <property type="entry name" value="TonB_dep_Rec_b-barrel"/>
    <property type="match status" value="1"/>
</dbReference>
<reference evidence="17 18" key="1">
    <citation type="submission" date="2020-10" db="EMBL/GenBank/DDBJ databases">
        <title>Genome sequencing of Massilia sp. LPB0304.</title>
        <authorList>
            <person name="Kim J."/>
        </authorList>
    </citation>
    <scope>NUCLEOTIDE SEQUENCE [LARGE SCALE GENOMIC DNA]</scope>
    <source>
        <strain evidence="17 18">LPB0304</strain>
    </source>
</reference>
<dbReference type="PANTHER" id="PTHR30069:SF29">
    <property type="entry name" value="HEMOGLOBIN AND HEMOGLOBIN-HAPTOGLOBIN-BINDING PROTEIN 1-RELATED"/>
    <property type="match status" value="1"/>
</dbReference>
<dbReference type="GO" id="GO:0044718">
    <property type="term" value="P:siderophore transmembrane transport"/>
    <property type="evidence" value="ECO:0007669"/>
    <property type="project" value="TreeGrafter"/>
</dbReference>
<dbReference type="RefSeq" id="WP_193687903.1">
    <property type="nucleotide sequence ID" value="NZ_CP062941.1"/>
</dbReference>
<dbReference type="GO" id="GO:0015344">
    <property type="term" value="F:siderophore uptake transmembrane transporter activity"/>
    <property type="evidence" value="ECO:0007669"/>
    <property type="project" value="TreeGrafter"/>
</dbReference>
<evidence type="ECO:0000256" key="1">
    <source>
        <dbReference type="ARBA" id="ARBA00004571"/>
    </source>
</evidence>
<evidence type="ECO:0000256" key="13">
    <source>
        <dbReference type="SAM" id="MobiDB-lite"/>
    </source>
</evidence>
<keyword evidence="8 11" id="KW-0472">Membrane</keyword>
<dbReference type="CDD" id="cd01347">
    <property type="entry name" value="ligand_gated_channel"/>
    <property type="match status" value="1"/>
</dbReference>
<evidence type="ECO:0000256" key="6">
    <source>
        <dbReference type="ARBA" id="ARBA00022729"/>
    </source>
</evidence>
<dbReference type="PANTHER" id="PTHR30069">
    <property type="entry name" value="TONB-DEPENDENT OUTER MEMBRANE RECEPTOR"/>
    <property type="match status" value="1"/>
</dbReference>
<organism evidence="17 18">
    <name type="scientific">Massilia litorea</name>
    <dbReference type="NCBI Taxonomy" id="2769491"/>
    <lineage>
        <taxon>Bacteria</taxon>
        <taxon>Pseudomonadati</taxon>
        <taxon>Pseudomonadota</taxon>
        <taxon>Betaproteobacteria</taxon>
        <taxon>Burkholderiales</taxon>
        <taxon>Oxalobacteraceae</taxon>
        <taxon>Telluria group</taxon>
        <taxon>Massilia</taxon>
    </lineage>
</organism>
<evidence type="ECO:0000256" key="7">
    <source>
        <dbReference type="ARBA" id="ARBA00023077"/>
    </source>
</evidence>
<dbReference type="SUPFAM" id="SSF56935">
    <property type="entry name" value="Porins"/>
    <property type="match status" value="1"/>
</dbReference>
<dbReference type="Proteomes" id="UP000593875">
    <property type="component" value="Chromosome"/>
</dbReference>
<evidence type="ECO:0000256" key="9">
    <source>
        <dbReference type="ARBA" id="ARBA00023170"/>
    </source>
</evidence>
<accession>A0A7L9U913</accession>
<keyword evidence="10 11" id="KW-0998">Cell outer membrane</keyword>
<dbReference type="PROSITE" id="PS52016">
    <property type="entry name" value="TONB_DEPENDENT_REC_3"/>
    <property type="match status" value="1"/>
</dbReference>
<dbReference type="InterPro" id="IPR036942">
    <property type="entry name" value="Beta-barrel_TonB_sf"/>
</dbReference>
<keyword evidence="18" id="KW-1185">Reference proteome</keyword>
<feature type="signal peptide" evidence="14">
    <location>
        <begin position="1"/>
        <end position="22"/>
    </location>
</feature>
<feature type="domain" description="TonB-dependent receptor-like beta-barrel" evidence="15">
    <location>
        <begin position="286"/>
        <end position="717"/>
    </location>
</feature>
<protein>
    <submittedName>
        <fullName evidence="17">TonB-dependent receptor</fullName>
    </submittedName>
</protein>
<comment type="subcellular location">
    <subcellularLocation>
        <location evidence="1 11">Cell outer membrane</location>
        <topology evidence="1 11">Multi-pass membrane protein</topology>
    </subcellularLocation>
</comment>
<feature type="region of interest" description="Disordered" evidence="13">
    <location>
        <begin position="30"/>
        <end position="79"/>
    </location>
</feature>
<evidence type="ECO:0000256" key="2">
    <source>
        <dbReference type="ARBA" id="ARBA00009810"/>
    </source>
</evidence>
<feature type="domain" description="TonB-dependent receptor plug" evidence="16">
    <location>
        <begin position="80"/>
        <end position="177"/>
    </location>
</feature>
<dbReference type="EMBL" id="CP062941">
    <property type="protein sequence ID" value="QOL50919.1"/>
    <property type="molecule type" value="Genomic_DNA"/>
</dbReference>
<keyword evidence="9 17" id="KW-0675">Receptor</keyword>
<evidence type="ECO:0000256" key="3">
    <source>
        <dbReference type="ARBA" id="ARBA00022448"/>
    </source>
</evidence>
<sequence>MNKLIPTACLALLGAAGSPVLAAGQSVDTAAPAPDAQKTTVKAAPATSGKTDGKTSEAAPVAQVSVTGSRANDTDQRRLSTASKMVFGREELDRNGDSSVGDILKRLPGVTMGGPPGRGGGGAVRMRGLGNGYTQVLINGERAPAGFSIESLPPEQVERIEVMRGPVAEHSTQAIAGTINIVLREGYRQKDIQLRAGDNISAGLHSPNLSLALPGQSGKLSWLTTVNAMTGRSHNDSDSYVREEDLAGKVTREQNIHTGIDSRTRGMFLSPRLSYKFENSDTLTFQPFIGINRNDNGSDTHIDHLGGTRPAEYARLRTASTSDSRFFRAMGNWLHKMDGGAKLDVKLSGGASRNDSESLRHTFDEGGATLRTFNDVDNTRNSNITHSGKYTKPIGKGHLFAMGWDVEGAQLRQVHVAEDDGGALFDDSGANLEASTRRLALFAQDEWDITERWSVYLGLRWEGIRTTSTGSASEVENTSRVWSPVLHTVWRIPGFEKDQVRASLTQSYRAAPLNDMIASPSFATYNARVSPDRSGNPNLKPELAKGIDLAYEHYLGKSGILSASGFIRNVDNLIRRVITERPTNQGLRYLSSPQNIGSARTSGIELEAKFQLAELVPNSPDIDFRSNYSRFWSRVEGIPGPNNRLDGQAEQTANVGLDYRMKGRPLTLGASYNWTPPLLVQTSATEASAAGAKRQVDLYGLWKFSANNQLRLSVNNLLAEDYVTARYYTAPTGYVRTSAHTDPTVGLRLEMKL</sequence>
<keyword evidence="3 11" id="KW-0813">Transport</keyword>
<evidence type="ECO:0000256" key="12">
    <source>
        <dbReference type="RuleBase" id="RU003357"/>
    </source>
</evidence>
<dbReference type="GO" id="GO:0009279">
    <property type="term" value="C:cell outer membrane"/>
    <property type="evidence" value="ECO:0007669"/>
    <property type="project" value="UniProtKB-SubCell"/>
</dbReference>
<evidence type="ECO:0000256" key="14">
    <source>
        <dbReference type="SAM" id="SignalP"/>
    </source>
</evidence>
<evidence type="ECO:0000256" key="10">
    <source>
        <dbReference type="ARBA" id="ARBA00023237"/>
    </source>
</evidence>
<dbReference type="InterPro" id="IPR039426">
    <property type="entry name" value="TonB-dep_rcpt-like"/>
</dbReference>
<dbReference type="Gene3D" id="2.170.130.10">
    <property type="entry name" value="TonB-dependent receptor, plug domain"/>
    <property type="match status" value="1"/>
</dbReference>
<gene>
    <name evidence="17" type="ORF">LPB04_06430</name>
</gene>
<evidence type="ECO:0000256" key="5">
    <source>
        <dbReference type="ARBA" id="ARBA00022692"/>
    </source>
</evidence>
<keyword evidence="6 14" id="KW-0732">Signal</keyword>
<dbReference type="KEGG" id="mlir:LPB04_06430"/>
<name>A0A7L9U913_9BURK</name>
<dbReference type="InterPro" id="IPR037066">
    <property type="entry name" value="Plug_dom_sf"/>
</dbReference>
<proteinExistence type="inferred from homology"/>
<comment type="similarity">
    <text evidence="2 11 12">Belongs to the TonB-dependent receptor family.</text>
</comment>
<keyword evidence="5 11" id="KW-0812">Transmembrane</keyword>
<evidence type="ECO:0000313" key="17">
    <source>
        <dbReference type="EMBL" id="QOL50919.1"/>
    </source>
</evidence>
<evidence type="ECO:0000256" key="8">
    <source>
        <dbReference type="ARBA" id="ARBA00023136"/>
    </source>
</evidence>
<keyword evidence="4 11" id="KW-1134">Transmembrane beta strand</keyword>
<feature type="region of interest" description="Disordered" evidence="13">
    <location>
        <begin position="93"/>
        <end position="118"/>
    </location>
</feature>
<dbReference type="InterPro" id="IPR000531">
    <property type="entry name" value="Beta-barrel_TonB"/>
</dbReference>
<dbReference type="InterPro" id="IPR012910">
    <property type="entry name" value="Plug_dom"/>
</dbReference>
<dbReference type="AlphaFoldDB" id="A0A7L9U913"/>
<evidence type="ECO:0000256" key="11">
    <source>
        <dbReference type="PROSITE-ProRule" id="PRU01360"/>
    </source>
</evidence>
<evidence type="ECO:0000259" key="15">
    <source>
        <dbReference type="Pfam" id="PF00593"/>
    </source>
</evidence>
<dbReference type="Gene3D" id="2.40.170.20">
    <property type="entry name" value="TonB-dependent receptor, beta-barrel domain"/>
    <property type="match status" value="1"/>
</dbReference>
<feature type="chain" id="PRO_5032619048" evidence="14">
    <location>
        <begin position="23"/>
        <end position="753"/>
    </location>
</feature>
<dbReference type="Pfam" id="PF07715">
    <property type="entry name" value="Plug"/>
    <property type="match status" value="1"/>
</dbReference>
<evidence type="ECO:0000313" key="18">
    <source>
        <dbReference type="Proteomes" id="UP000593875"/>
    </source>
</evidence>
<evidence type="ECO:0000259" key="16">
    <source>
        <dbReference type="Pfam" id="PF07715"/>
    </source>
</evidence>